<dbReference type="EMBL" id="CP066167">
    <property type="protein sequence ID" value="QQD17486.1"/>
    <property type="molecule type" value="Genomic_DNA"/>
</dbReference>
<reference evidence="1 2" key="1">
    <citation type="submission" date="2020-12" db="EMBL/GenBank/DDBJ databases">
        <authorList>
            <person name="Shan Y."/>
        </authorList>
    </citation>
    <scope>NUCLEOTIDE SEQUENCE [LARGE SCALE GENOMIC DNA]</scope>
    <source>
        <strain evidence="2">csc3.9</strain>
    </source>
</reference>
<name>A0A7T4QZ76_9GAMM</name>
<evidence type="ECO:0000313" key="1">
    <source>
        <dbReference type="EMBL" id="QQD17486.1"/>
    </source>
</evidence>
<dbReference type="AlphaFoldDB" id="A0A7T4QZ76"/>
<keyword evidence="2" id="KW-1185">Reference proteome</keyword>
<dbReference type="PANTHER" id="PTHR36978:SF4">
    <property type="entry name" value="P-LOOP CONTAINING NUCLEOSIDE TRIPHOSPHATE HYDROLASE PROTEIN"/>
    <property type="match status" value="1"/>
</dbReference>
<dbReference type="Pfam" id="PF17784">
    <property type="entry name" value="Sulfotransfer_4"/>
    <property type="match status" value="1"/>
</dbReference>
<protein>
    <recommendedName>
        <fullName evidence="3">Sulfotransferase family protein</fullName>
    </recommendedName>
</protein>
<dbReference type="InterPro" id="IPR040632">
    <property type="entry name" value="Sulfotransfer_4"/>
</dbReference>
<organism evidence="1 2">
    <name type="scientific">Spongiibacter nanhainus</name>
    <dbReference type="NCBI Taxonomy" id="2794344"/>
    <lineage>
        <taxon>Bacteria</taxon>
        <taxon>Pseudomonadati</taxon>
        <taxon>Pseudomonadota</taxon>
        <taxon>Gammaproteobacteria</taxon>
        <taxon>Cellvibrionales</taxon>
        <taxon>Spongiibacteraceae</taxon>
        <taxon>Spongiibacter</taxon>
    </lineage>
</organism>
<dbReference type="Gene3D" id="3.40.50.300">
    <property type="entry name" value="P-loop containing nucleotide triphosphate hydrolases"/>
    <property type="match status" value="1"/>
</dbReference>
<proteinExistence type="predicted"/>
<evidence type="ECO:0000313" key="2">
    <source>
        <dbReference type="Proteomes" id="UP000596063"/>
    </source>
</evidence>
<dbReference type="Proteomes" id="UP000596063">
    <property type="component" value="Chromosome"/>
</dbReference>
<dbReference type="KEGG" id="snan:I6N98_14120"/>
<accession>A0A7T4QZ76</accession>
<dbReference type="RefSeq" id="WP_198568987.1">
    <property type="nucleotide sequence ID" value="NZ_CP066167.1"/>
</dbReference>
<dbReference type="InterPro" id="IPR027417">
    <property type="entry name" value="P-loop_NTPase"/>
</dbReference>
<sequence>MKVFGAGLSKTGTTSLQEAFTLLGYKTLGFHADRLHDAVIHGREDANFRVYDDMDAVFDLPVAHYYEQLAKAYPEAKFILTLRDEDDWWPSIENHFFLRPVKYPRLFDLPRRRSYKVFRRALRERVYGSASPVEDLYRQRYREHNARVQAVIPAERLLVMNIMAGDGWDKVCEFIGVDKPAMPFPYKNRARNADDQTQELS</sequence>
<gene>
    <name evidence="1" type="ORF">I6N98_14120</name>
</gene>
<dbReference type="SUPFAM" id="SSF52540">
    <property type="entry name" value="P-loop containing nucleoside triphosphate hydrolases"/>
    <property type="match status" value="1"/>
</dbReference>
<evidence type="ECO:0008006" key="3">
    <source>
        <dbReference type="Google" id="ProtNLM"/>
    </source>
</evidence>
<dbReference type="PANTHER" id="PTHR36978">
    <property type="entry name" value="P-LOOP CONTAINING NUCLEOTIDE TRIPHOSPHATE HYDROLASE"/>
    <property type="match status" value="1"/>
</dbReference>